<dbReference type="NCBIfam" id="TIGR00112">
    <property type="entry name" value="proC"/>
    <property type="match status" value="1"/>
</dbReference>
<dbReference type="EC" id="1.5.1.2" evidence="6 7"/>
<keyword evidence="2 6" id="KW-0641">Proline biosynthesis</keyword>
<proteinExistence type="inferred from homology"/>
<dbReference type="InterPro" id="IPR053790">
    <property type="entry name" value="P5CR-like_CS"/>
</dbReference>
<evidence type="ECO:0000256" key="6">
    <source>
        <dbReference type="HAMAP-Rule" id="MF_01925"/>
    </source>
</evidence>
<keyword evidence="6" id="KW-0963">Cytoplasm</keyword>
<dbReference type="Gene3D" id="3.40.50.720">
    <property type="entry name" value="NAD(P)-binding Rossmann-like Domain"/>
    <property type="match status" value="1"/>
</dbReference>
<dbReference type="HAMAP" id="MF_01925">
    <property type="entry name" value="P5C_reductase"/>
    <property type="match status" value="1"/>
</dbReference>
<evidence type="ECO:0000256" key="3">
    <source>
        <dbReference type="ARBA" id="ARBA00022857"/>
    </source>
</evidence>
<dbReference type="InterPro" id="IPR008927">
    <property type="entry name" value="6-PGluconate_DH-like_C_sf"/>
</dbReference>
<evidence type="ECO:0000256" key="9">
    <source>
        <dbReference type="RuleBase" id="RU003903"/>
    </source>
</evidence>
<comment type="similarity">
    <text evidence="1 6 9">Belongs to the pyrroline-5-carboxylate reductase family.</text>
</comment>
<comment type="catalytic activity">
    <reaction evidence="6 9">
        <text>L-proline + NADP(+) = (S)-1-pyrroline-5-carboxylate + NADPH + 2 H(+)</text>
        <dbReference type="Rhea" id="RHEA:14109"/>
        <dbReference type="ChEBI" id="CHEBI:15378"/>
        <dbReference type="ChEBI" id="CHEBI:17388"/>
        <dbReference type="ChEBI" id="CHEBI:57783"/>
        <dbReference type="ChEBI" id="CHEBI:58349"/>
        <dbReference type="ChEBI" id="CHEBI:60039"/>
        <dbReference type="EC" id="1.5.1.2"/>
    </reaction>
</comment>
<keyword evidence="4 6" id="KW-0560">Oxidoreductase</keyword>
<dbReference type="PROSITE" id="PS00521">
    <property type="entry name" value="P5CR"/>
    <property type="match status" value="1"/>
</dbReference>
<dbReference type="SUPFAM" id="SSF51735">
    <property type="entry name" value="NAD(P)-binding Rossmann-fold domains"/>
    <property type="match status" value="1"/>
</dbReference>
<comment type="caution">
    <text evidence="12">The sequence shown here is derived from an EMBL/GenBank/DDBJ whole genome shotgun (WGS) entry which is preliminary data.</text>
</comment>
<evidence type="ECO:0000256" key="7">
    <source>
        <dbReference type="NCBIfam" id="TIGR00112"/>
    </source>
</evidence>
<evidence type="ECO:0000313" key="12">
    <source>
        <dbReference type="EMBL" id="HJC45994.1"/>
    </source>
</evidence>
<reference evidence="12" key="2">
    <citation type="submission" date="2021-04" db="EMBL/GenBank/DDBJ databases">
        <authorList>
            <person name="Gilroy R."/>
        </authorList>
    </citation>
    <scope>NUCLEOTIDE SEQUENCE</scope>
    <source>
        <strain evidence="12">ChiSjej5B23-2810</strain>
    </source>
</reference>
<dbReference type="GO" id="GO:0055129">
    <property type="term" value="P:L-proline biosynthetic process"/>
    <property type="evidence" value="ECO:0007669"/>
    <property type="project" value="UniProtKB-UniRule"/>
</dbReference>
<protein>
    <recommendedName>
        <fullName evidence="6 7">Pyrroline-5-carboxylate reductase</fullName>
        <shortName evidence="6">P5C reductase</shortName>
        <shortName evidence="6">P5CR</shortName>
        <ecNumber evidence="6 7">1.5.1.2</ecNumber>
    </recommendedName>
    <alternativeName>
        <fullName evidence="6">PCA reductase</fullName>
    </alternativeName>
</protein>
<dbReference type="PANTHER" id="PTHR11645">
    <property type="entry name" value="PYRROLINE-5-CARBOXYLATE REDUCTASE"/>
    <property type="match status" value="1"/>
</dbReference>
<feature type="domain" description="Pyrroline-5-carboxylate reductase catalytic N-terminal" evidence="10">
    <location>
        <begin position="3"/>
        <end position="79"/>
    </location>
</feature>
<gene>
    <name evidence="6 12" type="primary">proC</name>
    <name evidence="12" type="ORF">H9703_07695</name>
</gene>
<dbReference type="PANTHER" id="PTHR11645:SF0">
    <property type="entry name" value="PYRROLINE-5-CARBOXYLATE REDUCTASE 3"/>
    <property type="match status" value="1"/>
</dbReference>
<evidence type="ECO:0000259" key="11">
    <source>
        <dbReference type="Pfam" id="PF14748"/>
    </source>
</evidence>
<evidence type="ECO:0000256" key="4">
    <source>
        <dbReference type="ARBA" id="ARBA00023002"/>
    </source>
</evidence>
<evidence type="ECO:0000259" key="10">
    <source>
        <dbReference type="Pfam" id="PF03807"/>
    </source>
</evidence>
<dbReference type="FunFam" id="1.10.3730.10:FF:000001">
    <property type="entry name" value="Pyrroline-5-carboxylate reductase"/>
    <property type="match status" value="1"/>
</dbReference>
<sequence length="269" mass="27640">MKTIGFIGCGNMGGAMARAVCRVAAPEDVVLANRTPAKAQALAGELGCRTGSNEDAAGCDMVFLGVKPQMMAGMLAPLQGLFAARAARGERFILCTMAAGLSMAQIRQMAGGDYPIVRINPNIPSAVGEGMVPYCTLGLTGDEEASACRLLVGAGRVDSIPENLIDAASCVSGCGPAWAWQFIEALADGGVACGLPRAKAQQYAAQMVLGTARMLLENGGHPGALKDAVCSPGGTTIQGVRVLEERGFRGAAMDAVIAAYEKTCKLREG</sequence>
<evidence type="ECO:0000256" key="1">
    <source>
        <dbReference type="ARBA" id="ARBA00005525"/>
    </source>
</evidence>
<evidence type="ECO:0000256" key="8">
    <source>
        <dbReference type="PIRSR" id="PIRSR000193-1"/>
    </source>
</evidence>
<name>A0A9D2P9B6_9FIRM</name>
<dbReference type="InterPro" id="IPR000304">
    <property type="entry name" value="Pyrroline-COOH_reductase"/>
</dbReference>
<dbReference type="PIRSF" id="PIRSF000193">
    <property type="entry name" value="Pyrrol-5-carb_rd"/>
    <property type="match status" value="1"/>
</dbReference>
<organism evidence="12 13">
    <name type="scientific">Candidatus Faecalibacterium faecigallinarum</name>
    <dbReference type="NCBI Taxonomy" id="2838577"/>
    <lineage>
        <taxon>Bacteria</taxon>
        <taxon>Bacillati</taxon>
        <taxon>Bacillota</taxon>
        <taxon>Clostridia</taxon>
        <taxon>Eubacteriales</taxon>
        <taxon>Oscillospiraceae</taxon>
        <taxon>Faecalibacterium</taxon>
    </lineage>
</organism>
<accession>A0A9D2P9B6</accession>
<reference evidence="12" key="1">
    <citation type="journal article" date="2021" name="PeerJ">
        <title>Extensive microbial diversity within the chicken gut microbiome revealed by metagenomics and culture.</title>
        <authorList>
            <person name="Gilroy R."/>
            <person name="Ravi A."/>
            <person name="Getino M."/>
            <person name="Pursley I."/>
            <person name="Horton D.L."/>
            <person name="Alikhan N.F."/>
            <person name="Baker D."/>
            <person name="Gharbi K."/>
            <person name="Hall N."/>
            <person name="Watson M."/>
            <person name="Adriaenssens E.M."/>
            <person name="Foster-Nyarko E."/>
            <person name="Jarju S."/>
            <person name="Secka A."/>
            <person name="Antonio M."/>
            <person name="Oren A."/>
            <person name="Chaudhuri R.R."/>
            <person name="La Ragione R."/>
            <person name="Hildebrand F."/>
            <person name="Pallen M.J."/>
        </authorList>
    </citation>
    <scope>NUCLEOTIDE SEQUENCE</scope>
    <source>
        <strain evidence="12">ChiSjej5B23-2810</strain>
    </source>
</reference>
<dbReference type="EMBL" id="DWWN01000051">
    <property type="protein sequence ID" value="HJC45994.1"/>
    <property type="molecule type" value="Genomic_DNA"/>
</dbReference>
<feature type="domain" description="Pyrroline-5-carboxylate reductase dimerisation" evidence="11">
    <location>
        <begin position="162"/>
        <end position="264"/>
    </location>
</feature>
<comment type="function">
    <text evidence="5 6">Catalyzes the reduction of 1-pyrroline-5-carboxylate (PCA) to L-proline.</text>
</comment>
<dbReference type="Proteomes" id="UP000823906">
    <property type="component" value="Unassembled WGS sequence"/>
</dbReference>
<comment type="pathway">
    <text evidence="6 9">Amino-acid biosynthesis; L-proline biosynthesis; L-proline from L-glutamate 5-semialdehyde: step 1/1.</text>
</comment>
<dbReference type="GO" id="GO:0004735">
    <property type="term" value="F:pyrroline-5-carboxylate reductase activity"/>
    <property type="evidence" value="ECO:0007669"/>
    <property type="project" value="UniProtKB-UniRule"/>
</dbReference>
<dbReference type="Pfam" id="PF14748">
    <property type="entry name" value="P5CR_dimer"/>
    <property type="match status" value="1"/>
</dbReference>
<dbReference type="Gene3D" id="1.10.3730.10">
    <property type="entry name" value="ProC C-terminal domain-like"/>
    <property type="match status" value="1"/>
</dbReference>
<evidence type="ECO:0000256" key="5">
    <source>
        <dbReference type="ARBA" id="ARBA00058118"/>
    </source>
</evidence>
<evidence type="ECO:0000256" key="2">
    <source>
        <dbReference type="ARBA" id="ARBA00022650"/>
    </source>
</evidence>
<keyword evidence="3 6" id="KW-0521">NADP</keyword>
<comment type="catalytic activity">
    <reaction evidence="6">
        <text>L-proline + NAD(+) = (S)-1-pyrroline-5-carboxylate + NADH + 2 H(+)</text>
        <dbReference type="Rhea" id="RHEA:14105"/>
        <dbReference type="ChEBI" id="CHEBI:15378"/>
        <dbReference type="ChEBI" id="CHEBI:17388"/>
        <dbReference type="ChEBI" id="CHEBI:57540"/>
        <dbReference type="ChEBI" id="CHEBI:57945"/>
        <dbReference type="ChEBI" id="CHEBI:60039"/>
        <dbReference type="EC" id="1.5.1.2"/>
    </reaction>
</comment>
<keyword evidence="6 9" id="KW-0028">Amino-acid biosynthesis</keyword>
<feature type="binding site" evidence="8">
    <location>
        <position position="53"/>
    </location>
    <ligand>
        <name>NADPH</name>
        <dbReference type="ChEBI" id="CHEBI:57783"/>
    </ligand>
</feature>
<feature type="binding site" evidence="8">
    <location>
        <begin position="7"/>
        <end position="12"/>
    </location>
    <ligand>
        <name>NADP(+)</name>
        <dbReference type="ChEBI" id="CHEBI:58349"/>
    </ligand>
</feature>
<dbReference type="Pfam" id="PF03807">
    <property type="entry name" value="F420_oxidored"/>
    <property type="match status" value="1"/>
</dbReference>
<dbReference type="GO" id="GO:0005737">
    <property type="term" value="C:cytoplasm"/>
    <property type="evidence" value="ECO:0007669"/>
    <property type="project" value="UniProtKB-SubCell"/>
</dbReference>
<evidence type="ECO:0000313" key="13">
    <source>
        <dbReference type="Proteomes" id="UP000823906"/>
    </source>
</evidence>
<comment type="subcellular location">
    <subcellularLocation>
        <location evidence="6">Cytoplasm</location>
    </subcellularLocation>
</comment>
<dbReference type="SUPFAM" id="SSF48179">
    <property type="entry name" value="6-phosphogluconate dehydrogenase C-terminal domain-like"/>
    <property type="match status" value="1"/>
</dbReference>
<dbReference type="InterPro" id="IPR028939">
    <property type="entry name" value="P5C_Rdtase_cat_N"/>
</dbReference>
<dbReference type="InterPro" id="IPR036291">
    <property type="entry name" value="NAD(P)-bd_dom_sf"/>
</dbReference>
<dbReference type="InterPro" id="IPR029036">
    <property type="entry name" value="P5CR_dimer"/>
</dbReference>
<dbReference type="AlphaFoldDB" id="A0A9D2P9B6"/>